<dbReference type="SUPFAM" id="SSF52047">
    <property type="entry name" value="RNI-like"/>
    <property type="match status" value="2"/>
</dbReference>
<dbReference type="AlphaFoldDB" id="A0A835QMN4"/>
<feature type="domain" description="F-box/LRR-repeat protein 15-like leucin rich repeat" evidence="1">
    <location>
        <begin position="236"/>
        <end position="324"/>
    </location>
</feature>
<evidence type="ECO:0000313" key="2">
    <source>
        <dbReference type="EMBL" id="KAG0475384.1"/>
    </source>
</evidence>
<dbReference type="Gene3D" id="3.80.10.10">
    <property type="entry name" value="Ribonuclease Inhibitor"/>
    <property type="match status" value="4"/>
</dbReference>
<dbReference type="EMBL" id="JADCNM010000007">
    <property type="protein sequence ID" value="KAG0475384.1"/>
    <property type="molecule type" value="Genomic_DNA"/>
</dbReference>
<dbReference type="InterPro" id="IPR006553">
    <property type="entry name" value="Leu-rich_rpt_Cys-con_subtyp"/>
</dbReference>
<feature type="domain" description="F-box/LRR-repeat protein 15-like leucin rich repeat" evidence="1">
    <location>
        <begin position="333"/>
        <end position="440"/>
    </location>
</feature>
<comment type="caution">
    <text evidence="2">The sequence shown here is derived from an EMBL/GenBank/DDBJ whole genome shotgun (WGS) entry which is preliminary data.</text>
</comment>
<dbReference type="SUPFAM" id="SSF81383">
    <property type="entry name" value="F-box domain"/>
    <property type="match status" value="1"/>
</dbReference>
<gene>
    <name evidence="2" type="ORF">HPP92_015070</name>
</gene>
<evidence type="ECO:0000313" key="3">
    <source>
        <dbReference type="Proteomes" id="UP000639772"/>
    </source>
</evidence>
<dbReference type="SMART" id="SM00367">
    <property type="entry name" value="LRR_CC"/>
    <property type="match status" value="14"/>
</dbReference>
<dbReference type="InterPro" id="IPR001611">
    <property type="entry name" value="Leu-rich_rpt"/>
</dbReference>
<dbReference type="PANTHER" id="PTHR13318:SF105">
    <property type="entry name" value="F-BOX_LRR-REPEAT PROTEIN 3"/>
    <property type="match status" value="1"/>
</dbReference>
<name>A0A835QMN4_VANPL</name>
<dbReference type="Pfam" id="PF13516">
    <property type="entry name" value="LRR_6"/>
    <property type="match status" value="1"/>
</dbReference>
<dbReference type="PANTHER" id="PTHR13318">
    <property type="entry name" value="PARTNER OF PAIRED, ISOFORM B-RELATED"/>
    <property type="match status" value="1"/>
</dbReference>
<protein>
    <recommendedName>
        <fullName evidence="1">F-box/LRR-repeat protein 15-like leucin rich repeat domain-containing protein</fullName>
    </recommendedName>
</protein>
<reference evidence="2 3" key="1">
    <citation type="journal article" date="2020" name="Nat. Food">
        <title>A phased Vanilla planifolia genome enables genetic improvement of flavour and production.</title>
        <authorList>
            <person name="Hasing T."/>
            <person name="Tang H."/>
            <person name="Brym M."/>
            <person name="Khazi F."/>
            <person name="Huang T."/>
            <person name="Chambers A.H."/>
        </authorList>
    </citation>
    <scope>NUCLEOTIDE SEQUENCE [LARGE SCALE GENOMIC DNA]</scope>
    <source>
        <tissue evidence="2">Leaf</tissue>
    </source>
</reference>
<proteinExistence type="predicted"/>
<dbReference type="CDD" id="cd22159">
    <property type="entry name" value="F-box_AtTIR1-like"/>
    <property type="match status" value="1"/>
</dbReference>
<feature type="domain" description="F-box/LRR-repeat protein 15-like leucin rich repeat" evidence="1">
    <location>
        <begin position="517"/>
        <end position="588"/>
    </location>
</feature>
<dbReference type="Pfam" id="PF25372">
    <property type="entry name" value="DUF7885"/>
    <property type="match status" value="3"/>
</dbReference>
<dbReference type="OrthoDB" id="550575at2759"/>
<dbReference type="FunFam" id="3.80.10.10:FF:000276">
    <property type="entry name" value="F-box/LRR-repeat protein 3"/>
    <property type="match status" value="1"/>
</dbReference>
<organism evidence="2 3">
    <name type="scientific">Vanilla planifolia</name>
    <name type="common">Vanilla</name>
    <dbReference type="NCBI Taxonomy" id="51239"/>
    <lineage>
        <taxon>Eukaryota</taxon>
        <taxon>Viridiplantae</taxon>
        <taxon>Streptophyta</taxon>
        <taxon>Embryophyta</taxon>
        <taxon>Tracheophyta</taxon>
        <taxon>Spermatophyta</taxon>
        <taxon>Magnoliopsida</taxon>
        <taxon>Liliopsida</taxon>
        <taxon>Asparagales</taxon>
        <taxon>Orchidaceae</taxon>
        <taxon>Vanilloideae</taxon>
        <taxon>Vanilleae</taxon>
        <taxon>Vanilla</taxon>
    </lineage>
</organism>
<dbReference type="InterPro" id="IPR057207">
    <property type="entry name" value="FBXL15_LRR"/>
</dbReference>
<accession>A0A835QMN4</accession>
<dbReference type="Proteomes" id="UP000639772">
    <property type="component" value="Chromosome 7"/>
</dbReference>
<dbReference type="GO" id="GO:0031146">
    <property type="term" value="P:SCF-dependent proteasomal ubiquitin-dependent protein catabolic process"/>
    <property type="evidence" value="ECO:0007669"/>
    <property type="project" value="TreeGrafter"/>
</dbReference>
<evidence type="ECO:0000259" key="1">
    <source>
        <dbReference type="Pfam" id="PF25372"/>
    </source>
</evidence>
<dbReference type="GO" id="GO:0019005">
    <property type="term" value="C:SCF ubiquitin ligase complex"/>
    <property type="evidence" value="ECO:0007669"/>
    <property type="project" value="TreeGrafter"/>
</dbReference>
<dbReference type="InterPro" id="IPR032675">
    <property type="entry name" value="LRR_dom_sf"/>
</dbReference>
<sequence length="703" mass="76604">MGKRGAQRRGTCGREVVETQIFNVVTKNRFFEPRPPKQRRHLENLNPSPFDALSEELLFLILDCLDSRPVDKKSFSLVCRSFYSAESLHRRDLRPLRSDLIPAILSRYPSVCQLDLSLCPRVSDGNLDSIAAALGSSLLSIDLSRSRSFSNLGLNSLVSKCESLVEINLSNGVDLDDAAAAAIGRARNLERLWMGRCKLVTDMGIGCIAVGCPKLKLLCLKWCLGLTDLGIELVAVKCREVQILDLSYTMVSRKSLPAILQLPNLEKLSLVGCPGLDDEGLSALKQGCKSLKILDMSNCQHVSDNGLSYVVNGAVSLRELVLAYYSPVSHSACSLQKLDKLEKVKLDGCQVSTRVLMALGLSCSPLKELSLSKCSGVTDEGLVSIVTKHKGLVKLDITCCRKITDISICSIASSCTSLTSLRMESCSLVSKNAFRLIGEQCRLLEELDLTDNDLDNEGLGAISNCCNLSILKIGLCLNINDEGIIHIGKNCPLLEELDLYRCVGIDDNGIKAIAQGCAMLQIINLAYCTAITDDALMSLAKCSKLNTIEIRGCSQVSNYGLAALAFGCKEIVKLDVKKCYRITDVGIVPFAYLCRSLCQVNLSYSSVTDVGLLALASISCLQCMTILHLRGLTPSGLAAALLACGGLKKVKLHLSLKPMISHQLIKHMESRGCVFQWRDKPFEAEVDANEVWKQRSLNLVAVT</sequence>
<dbReference type="InterPro" id="IPR036047">
    <property type="entry name" value="F-box-like_dom_sf"/>
</dbReference>